<feature type="region of interest" description="Disordered" evidence="1">
    <location>
        <begin position="37"/>
        <end position="57"/>
    </location>
</feature>
<sequence>MGSSPVENAQVYLHYFSLSTAILHILSDFQTTKIPMRNNHKSITSTDQKDIRSKTIY</sequence>
<name>A0A1I7X157_HETBA</name>
<proteinExistence type="predicted"/>
<evidence type="ECO:0000256" key="1">
    <source>
        <dbReference type="SAM" id="MobiDB-lite"/>
    </source>
</evidence>
<keyword evidence="3" id="KW-1185">Reference proteome</keyword>
<reference evidence="4" key="1">
    <citation type="submission" date="2016-11" db="UniProtKB">
        <authorList>
            <consortium name="WormBaseParasite"/>
        </authorList>
    </citation>
    <scope>IDENTIFICATION</scope>
</reference>
<protein>
    <submittedName>
        <fullName evidence="4">Ovule protein</fullName>
    </submittedName>
</protein>
<evidence type="ECO:0000313" key="3">
    <source>
        <dbReference type="Proteomes" id="UP000095283"/>
    </source>
</evidence>
<evidence type="ECO:0000313" key="4">
    <source>
        <dbReference type="WBParaSite" id="Hba_11187"/>
    </source>
</evidence>
<keyword evidence="2" id="KW-0812">Transmembrane</keyword>
<organism evidence="3 4">
    <name type="scientific">Heterorhabditis bacteriophora</name>
    <name type="common">Entomopathogenic nematode worm</name>
    <dbReference type="NCBI Taxonomy" id="37862"/>
    <lineage>
        <taxon>Eukaryota</taxon>
        <taxon>Metazoa</taxon>
        <taxon>Ecdysozoa</taxon>
        <taxon>Nematoda</taxon>
        <taxon>Chromadorea</taxon>
        <taxon>Rhabditida</taxon>
        <taxon>Rhabditina</taxon>
        <taxon>Rhabditomorpha</taxon>
        <taxon>Strongyloidea</taxon>
        <taxon>Heterorhabditidae</taxon>
        <taxon>Heterorhabditis</taxon>
    </lineage>
</organism>
<dbReference type="Proteomes" id="UP000095283">
    <property type="component" value="Unplaced"/>
</dbReference>
<accession>A0A1I7X157</accession>
<feature type="compositionally biased region" description="Basic and acidic residues" evidence="1">
    <location>
        <begin position="47"/>
        <end position="57"/>
    </location>
</feature>
<dbReference type="AlphaFoldDB" id="A0A1I7X157"/>
<evidence type="ECO:0000256" key="2">
    <source>
        <dbReference type="SAM" id="Phobius"/>
    </source>
</evidence>
<dbReference type="WBParaSite" id="Hba_11187">
    <property type="protein sequence ID" value="Hba_11187"/>
    <property type="gene ID" value="Hba_11187"/>
</dbReference>
<feature type="transmembrane region" description="Helical" evidence="2">
    <location>
        <begin position="12"/>
        <end position="29"/>
    </location>
</feature>
<keyword evidence="2" id="KW-0472">Membrane</keyword>
<keyword evidence="2" id="KW-1133">Transmembrane helix</keyword>